<dbReference type="RefSeq" id="WP_086433575.1">
    <property type="nucleotide sequence ID" value="NZ_FXWH01000001.1"/>
</dbReference>
<name>A0A1Y6EI62_9GAMM</name>
<organism evidence="2 3">
    <name type="scientific">Pseudidiomarina planktonica</name>
    <dbReference type="NCBI Taxonomy" id="1323738"/>
    <lineage>
        <taxon>Bacteria</taxon>
        <taxon>Pseudomonadati</taxon>
        <taxon>Pseudomonadota</taxon>
        <taxon>Gammaproteobacteria</taxon>
        <taxon>Alteromonadales</taxon>
        <taxon>Idiomarinaceae</taxon>
        <taxon>Pseudidiomarina</taxon>
    </lineage>
</organism>
<accession>A0A1Y6EI62</accession>
<keyword evidence="3" id="KW-1185">Reference proteome</keyword>
<protein>
    <submittedName>
        <fullName evidence="2">Type II secretion system protein B</fullName>
    </submittedName>
</protein>
<evidence type="ECO:0000256" key="1">
    <source>
        <dbReference type="SAM" id="SignalP"/>
    </source>
</evidence>
<gene>
    <name evidence="2" type="ORF">SAMN06297229_0393</name>
</gene>
<keyword evidence="1" id="KW-0732">Signal</keyword>
<feature type="signal peptide" evidence="1">
    <location>
        <begin position="1"/>
        <end position="22"/>
    </location>
</feature>
<reference evidence="3" key="1">
    <citation type="submission" date="2017-04" db="EMBL/GenBank/DDBJ databases">
        <authorList>
            <person name="Varghese N."/>
            <person name="Submissions S."/>
        </authorList>
    </citation>
    <scope>NUCLEOTIDE SEQUENCE [LARGE SCALE GENOMIC DNA]</scope>
</reference>
<evidence type="ECO:0000313" key="3">
    <source>
        <dbReference type="Proteomes" id="UP000194450"/>
    </source>
</evidence>
<dbReference type="EMBL" id="FXWH01000001">
    <property type="protein sequence ID" value="SMQ60272.1"/>
    <property type="molecule type" value="Genomic_DNA"/>
</dbReference>
<dbReference type="Proteomes" id="UP000194450">
    <property type="component" value="Unassembled WGS sequence"/>
</dbReference>
<feature type="chain" id="PRO_5012034557" evidence="1">
    <location>
        <begin position="23"/>
        <end position="120"/>
    </location>
</feature>
<proteinExistence type="predicted"/>
<dbReference type="AlphaFoldDB" id="A0A1Y6EI62"/>
<sequence>MLGYKLLITAMLVVLVSVPAQAQQRDPTRPPQTGGVQQSTGLPAQMLELQAIQLRENDRWAQINGQKLRENEFIGIYQVIRIELSKVILEANGKQVIVRMYQSVKQSQETHASTTNGGQK</sequence>
<evidence type="ECO:0000313" key="2">
    <source>
        <dbReference type="EMBL" id="SMQ60272.1"/>
    </source>
</evidence>